<accession>A0A1B7P057</accession>
<gene>
    <name evidence="1" type="ORF">ACJ72_03251</name>
</gene>
<name>A0A1B7P057_9EURO</name>
<proteinExistence type="predicted"/>
<organism evidence="1 2">
    <name type="scientific">Emergomyces africanus</name>
    <dbReference type="NCBI Taxonomy" id="1955775"/>
    <lineage>
        <taxon>Eukaryota</taxon>
        <taxon>Fungi</taxon>
        <taxon>Dikarya</taxon>
        <taxon>Ascomycota</taxon>
        <taxon>Pezizomycotina</taxon>
        <taxon>Eurotiomycetes</taxon>
        <taxon>Eurotiomycetidae</taxon>
        <taxon>Onygenales</taxon>
        <taxon>Ajellomycetaceae</taxon>
        <taxon>Emergomyces</taxon>
    </lineage>
</organism>
<sequence length="123" mass="13335">MREITNRVKNKYTSPGSISSAHADVVPLAPAVSQVKQRNMSARTRLAIIKSATVAHGMNSTSVYSAESLRNVIVNTTTDSTKLTILKSGNAYYAELEQGWPTSGICQSVDHKAWSKKLAEQPS</sequence>
<dbReference type="Proteomes" id="UP000091918">
    <property type="component" value="Unassembled WGS sequence"/>
</dbReference>
<reference evidence="1 2" key="1">
    <citation type="submission" date="2015-07" db="EMBL/GenBank/DDBJ databases">
        <title>Emmonsia species relationships and genome sequence.</title>
        <authorList>
            <person name="Cuomo C.A."/>
            <person name="Schwartz I.S."/>
            <person name="Kenyon C."/>
            <person name="de Hoog G.S."/>
            <person name="Govender N.P."/>
            <person name="Botha A."/>
            <person name="Moreno L."/>
            <person name="de Vries M."/>
            <person name="Munoz J.F."/>
            <person name="Stielow J.B."/>
        </authorList>
    </citation>
    <scope>NUCLEOTIDE SEQUENCE [LARGE SCALE GENOMIC DNA]</scope>
    <source>
        <strain evidence="1 2">CBS 136260</strain>
    </source>
</reference>
<protein>
    <submittedName>
        <fullName evidence="1">Uncharacterized protein</fullName>
    </submittedName>
</protein>
<evidence type="ECO:0000313" key="1">
    <source>
        <dbReference type="EMBL" id="OAX82405.1"/>
    </source>
</evidence>
<dbReference type="EMBL" id="LGUA01000310">
    <property type="protein sequence ID" value="OAX82405.1"/>
    <property type="molecule type" value="Genomic_DNA"/>
</dbReference>
<evidence type="ECO:0000313" key="2">
    <source>
        <dbReference type="Proteomes" id="UP000091918"/>
    </source>
</evidence>
<keyword evidence="2" id="KW-1185">Reference proteome</keyword>
<dbReference type="AlphaFoldDB" id="A0A1B7P057"/>
<comment type="caution">
    <text evidence="1">The sequence shown here is derived from an EMBL/GenBank/DDBJ whole genome shotgun (WGS) entry which is preliminary data.</text>
</comment>